<reference evidence="2" key="1">
    <citation type="submission" date="2020-06" db="EMBL/GenBank/DDBJ databases">
        <title>WGS assembly of Ceratodon purpureus strain R40.</title>
        <authorList>
            <person name="Carey S.B."/>
            <person name="Jenkins J."/>
            <person name="Shu S."/>
            <person name="Lovell J.T."/>
            <person name="Sreedasyam A."/>
            <person name="Maumus F."/>
            <person name="Tiley G.P."/>
            <person name="Fernandez-Pozo N."/>
            <person name="Barry K."/>
            <person name="Chen C."/>
            <person name="Wang M."/>
            <person name="Lipzen A."/>
            <person name="Daum C."/>
            <person name="Saski C.A."/>
            <person name="Payton A.C."/>
            <person name="Mcbreen J.C."/>
            <person name="Conrad R.E."/>
            <person name="Kollar L.M."/>
            <person name="Olsson S."/>
            <person name="Huttunen S."/>
            <person name="Landis J.B."/>
            <person name="Wickett N.J."/>
            <person name="Johnson M.G."/>
            <person name="Rensing S.A."/>
            <person name="Grimwood J."/>
            <person name="Schmutz J."/>
            <person name="Mcdaniel S.F."/>
        </authorList>
    </citation>
    <scope>NUCLEOTIDE SEQUENCE</scope>
    <source>
        <strain evidence="2">R40</strain>
    </source>
</reference>
<evidence type="ECO:0000313" key="3">
    <source>
        <dbReference type="Proteomes" id="UP000822688"/>
    </source>
</evidence>
<comment type="caution">
    <text evidence="2">The sequence shown here is derived from an EMBL/GenBank/DDBJ whole genome shotgun (WGS) entry which is preliminary data.</text>
</comment>
<name>A0A8T0ILK4_CERPU</name>
<dbReference type="InterPro" id="IPR019616">
    <property type="entry name" value="Ycf54"/>
</dbReference>
<dbReference type="Pfam" id="PF10674">
    <property type="entry name" value="Ycf54"/>
    <property type="match status" value="1"/>
</dbReference>
<gene>
    <name evidence="2" type="ORF">KC19_3G163900</name>
</gene>
<comment type="similarity">
    <text evidence="1">Belongs to the ycf54 family.</text>
</comment>
<dbReference type="PANTHER" id="PTHR35319">
    <property type="match status" value="1"/>
</dbReference>
<dbReference type="Gene3D" id="3.30.70.1860">
    <property type="entry name" value="Uncharacterised protein family Ycf54"/>
    <property type="match status" value="1"/>
</dbReference>
<protein>
    <submittedName>
        <fullName evidence="2">Uncharacterized protein</fullName>
    </submittedName>
</protein>
<sequence>MASAGVAAAAAVSSGVHICESGSRVSTSSVSLKALSLGRVRCSPRVLAVNQVQVFGSRQGVSDIVRKSQPIRAQAVANDLATGKEPSSPATSQKTTYYYLIANAKFMLDDEEHFQEQMQEKLRMYGERKKEQDFWIVIEPEFLDKHPEVAKRVSRPAVALVSTDKVWITFMKLRLDRVLKGEISVDSPKEALTGKLTAVKFEKPEKWIAVYPKYEGDWWTPFLYKEN</sequence>
<dbReference type="EMBL" id="CM026423">
    <property type="protein sequence ID" value="KAG0583797.1"/>
    <property type="molecule type" value="Genomic_DNA"/>
</dbReference>
<dbReference type="PANTHER" id="PTHR35319:SF2">
    <property type="entry name" value="YCF54"/>
    <property type="match status" value="1"/>
</dbReference>
<dbReference type="InterPro" id="IPR038409">
    <property type="entry name" value="Ycf54-like_sf"/>
</dbReference>
<organism evidence="2 3">
    <name type="scientific">Ceratodon purpureus</name>
    <name type="common">Fire moss</name>
    <name type="synonym">Dicranum purpureum</name>
    <dbReference type="NCBI Taxonomy" id="3225"/>
    <lineage>
        <taxon>Eukaryota</taxon>
        <taxon>Viridiplantae</taxon>
        <taxon>Streptophyta</taxon>
        <taxon>Embryophyta</taxon>
        <taxon>Bryophyta</taxon>
        <taxon>Bryophytina</taxon>
        <taxon>Bryopsida</taxon>
        <taxon>Dicranidae</taxon>
        <taxon>Pseudoditrichales</taxon>
        <taxon>Ditrichaceae</taxon>
        <taxon>Ceratodon</taxon>
    </lineage>
</organism>
<accession>A0A8T0ILK4</accession>
<proteinExistence type="inferred from homology"/>
<dbReference type="Proteomes" id="UP000822688">
    <property type="component" value="Chromosome 3"/>
</dbReference>
<keyword evidence="3" id="KW-1185">Reference proteome</keyword>
<dbReference type="AlphaFoldDB" id="A0A8T0ILK4"/>
<evidence type="ECO:0000313" key="2">
    <source>
        <dbReference type="EMBL" id="KAG0583797.1"/>
    </source>
</evidence>
<evidence type="ECO:0000256" key="1">
    <source>
        <dbReference type="ARBA" id="ARBA00043978"/>
    </source>
</evidence>